<dbReference type="InterPro" id="IPR029061">
    <property type="entry name" value="THDP-binding"/>
</dbReference>
<dbReference type="SMART" id="SM00861">
    <property type="entry name" value="Transket_pyr"/>
    <property type="match status" value="1"/>
</dbReference>
<comment type="catalytic activity">
    <reaction evidence="10">
        <text>D-sedoheptulose 7-phosphate + D-glyceraldehyde 3-phosphate = aldehydo-D-ribose 5-phosphate + D-xylulose 5-phosphate</text>
        <dbReference type="Rhea" id="RHEA:10508"/>
        <dbReference type="ChEBI" id="CHEBI:57483"/>
        <dbReference type="ChEBI" id="CHEBI:57737"/>
        <dbReference type="ChEBI" id="CHEBI:58273"/>
        <dbReference type="ChEBI" id="CHEBI:59776"/>
        <dbReference type="EC" id="2.2.1.1"/>
    </reaction>
</comment>
<accession>A0ABY5PJY4</accession>
<evidence type="ECO:0000256" key="9">
    <source>
        <dbReference type="ARBA" id="ARBA00023052"/>
    </source>
</evidence>
<dbReference type="CDD" id="cd07033">
    <property type="entry name" value="TPP_PYR_DXS_TK_like"/>
    <property type="match status" value="1"/>
</dbReference>
<keyword evidence="7" id="KW-0479">Metal-binding</keyword>
<dbReference type="EC" id="2.2.1.1" evidence="5 11"/>
<dbReference type="Gene3D" id="3.40.50.920">
    <property type="match status" value="1"/>
</dbReference>
<dbReference type="PANTHER" id="PTHR43522">
    <property type="entry name" value="TRANSKETOLASE"/>
    <property type="match status" value="1"/>
</dbReference>
<evidence type="ECO:0000259" key="12">
    <source>
        <dbReference type="SMART" id="SM00861"/>
    </source>
</evidence>
<evidence type="ECO:0000256" key="3">
    <source>
        <dbReference type="ARBA" id="ARBA00007131"/>
    </source>
</evidence>
<organism evidence="13 14">
    <name type="scientific">Svornostia abyssi</name>
    <dbReference type="NCBI Taxonomy" id="2898438"/>
    <lineage>
        <taxon>Bacteria</taxon>
        <taxon>Bacillati</taxon>
        <taxon>Actinomycetota</taxon>
        <taxon>Thermoleophilia</taxon>
        <taxon>Solirubrobacterales</taxon>
        <taxon>Baekduiaceae</taxon>
        <taxon>Svornostia</taxon>
    </lineage>
</organism>
<gene>
    <name evidence="13" type="primary">tkt</name>
    <name evidence="13" type="ORF">LRS13_04735</name>
</gene>
<dbReference type="Pfam" id="PF22613">
    <property type="entry name" value="Transketolase_C_1"/>
    <property type="match status" value="1"/>
</dbReference>
<dbReference type="Proteomes" id="UP001058860">
    <property type="component" value="Chromosome"/>
</dbReference>
<evidence type="ECO:0000256" key="4">
    <source>
        <dbReference type="ARBA" id="ARBA00011738"/>
    </source>
</evidence>
<evidence type="ECO:0000313" key="13">
    <source>
        <dbReference type="EMBL" id="UUY04840.1"/>
    </source>
</evidence>
<keyword evidence="14" id="KW-1185">Reference proteome</keyword>
<comment type="cofactor">
    <cofactor evidence="2">
        <name>thiamine diphosphate</name>
        <dbReference type="ChEBI" id="CHEBI:58937"/>
    </cofactor>
</comment>
<dbReference type="InterPro" id="IPR005474">
    <property type="entry name" value="Transketolase_N"/>
</dbReference>
<dbReference type="InterPro" id="IPR009014">
    <property type="entry name" value="Transketo_C/PFOR_II"/>
</dbReference>
<dbReference type="PANTHER" id="PTHR43522:SF2">
    <property type="entry name" value="TRANSKETOLASE 1-RELATED"/>
    <property type="match status" value="1"/>
</dbReference>
<dbReference type="InterPro" id="IPR005475">
    <property type="entry name" value="Transketolase-like_Pyr-bd"/>
</dbReference>
<name>A0ABY5PJY4_9ACTN</name>
<dbReference type="NCBIfam" id="TIGR00232">
    <property type="entry name" value="tktlase_bact"/>
    <property type="match status" value="1"/>
</dbReference>
<evidence type="ECO:0000256" key="6">
    <source>
        <dbReference type="ARBA" id="ARBA00022679"/>
    </source>
</evidence>
<dbReference type="InterPro" id="IPR020826">
    <property type="entry name" value="Transketolase_BS"/>
</dbReference>
<dbReference type="SUPFAM" id="SSF52518">
    <property type="entry name" value="Thiamin diphosphate-binding fold (THDP-binding)"/>
    <property type="match status" value="2"/>
</dbReference>
<dbReference type="Pfam" id="PF02779">
    <property type="entry name" value="Transket_pyr"/>
    <property type="match status" value="1"/>
</dbReference>
<protein>
    <recommendedName>
        <fullName evidence="5 11">Transketolase</fullName>
        <ecNumber evidence="5 11">2.2.1.1</ecNumber>
    </recommendedName>
</protein>
<evidence type="ECO:0000256" key="2">
    <source>
        <dbReference type="ARBA" id="ARBA00001964"/>
    </source>
</evidence>
<dbReference type="EMBL" id="CP088295">
    <property type="protein sequence ID" value="UUY04840.1"/>
    <property type="molecule type" value="Genomic_DNA"/>
</dbReference>
<dbReference type="CDD" id="cd02012">
    <property type="entry name" value="TPP_TK"/>
    <property type="match status" value="1"/>
</dbReference>
<dbReference type="GO" id="GO:0004802">
    <property type="term" value="F:transketolase activity"/>
    <property type="evidence" value="ECO:0007669"/>
    <property type="project" value="UniProtKB-EC"/>
</dbReference>
<evidence type="ECO:0000313" key="14">
    <source>
        <dbReference type="Proteomes" id="UP001058860"/>
    </source>
</evidence>
<feature type="domain" description="Transketolase-like pyrimidine-binding" evidence="12">
    <location>
        <begin position="338"/>
        <end position="509"/>
    </location>
</feature>
<evidence type="ECO:0000256" key="5">
    <source>
        <dbReference type="ARBA" id="ARBA00013152"/>
    </source>
</evidence>
<keyword evidence="8" id="KW-0460">Magnesium</keyword>
<dbReference type="Pfam" id="PF00456">
    <property type="entry name" value="Transketolase_N"/>
    <property type="match status" value="1"/>
</dbReference>
<dbReference type="PROSITE" id="PS00802">
    <property type="entry name" value="TRANSKETOLASE_2"/>
    <property type="match status" value="1"/>
</dbReference>
<keyword evidence="9" id="KW-0786">Thiamine pyrophosphate</keyword>
<evidence type="ECO:0000256" key="7">
    <source>
        <dbReference type="ARBA" id="ARBA00022723"/>
    </source>
</evidence>
<comment type="similarity">
    <text evidence="3">Belongs to the transketolase family.</text>
</comment>
<sequence length="641" mass="68996">MDIVQQANSGHPGMPMAMAPAAYVLYREILNHDPRDPAWPDRDRFVLSAGHGSAWIYAALHLSGYDLPMEQLQKFRQWGSLTPGHPERDPHHVTPGVEVTTGPLGQGFANGVGLAMAEAFLRDKFGAEVQNHHTYAICSDGDLMEGIASEAASIAGQKKLGKLVYLYDDNDISLDGPTSLSFNAEDVTKRFEAYGWDVSVVEDVNDVAALRAAVEAARDDEERPSLIRVKTVIGYPAPNKQGTSTAHGAPLGDDEVRAAKEALGLDPDQKFHVPDEVYAAFSAQEKGTELRTAWEERFKAFQDAQPELAKEWDAAWAGKPLPGVGAALADIDWGDKPIATRSAGQKAMAAFESVTPTMVGGAADLSESTKTEFPNADKFTAEKPGRNVFWGVREHGMAGAVNGLAAHGGIVRPYGSTFLQFADYMRGSVRLSALQHLPVAWVWTHDSIALGEDGPTHQPVEHLAALRAIPNLTVLRPADATETAEAWRVILEELDGPAALILSRQNLPVLDRKKLAPAADVARGAYALTKVKNPVASIVATGAEVHTAIAAQELLDVPVQVVSMPSWELFEAQDEEYQQTTLPVDLPTVSVEAGISMGWDRYSDAQIAVDKFGASAPAEVLLQEYGITPEATAAAVKELLK</sequence>
<evidence type="ECO:0000256" key="8">
    <source>
        <dbReference type="ARBA" id="ARBA00022842"/>
    </source>
</evidence>
<reference evidence="14" key="1">
    <citation type="submission" date="2021-11" db="EMBL/GenBank/DDBJ databases">
        <title>Cultivation dependent microbiological survey of springs from the worlds oldest radium mine currently devoted to the extraction of radon-saturated water.</title>
        <authorList>
            <person name="Kapinusova G."/>
            <person name="Smrhova T."/>
            <person name="Strejcek M."/>
            <person name="Suman J."/>
            <person name="Jani K."/>
            <person name="Pajer P."/>
            <person name="Uhlik O."/>
        </authorList>
    </citation>
    <scope>NUCLEOTIDE SEQUENCE [LARGE SCALE GENOMIC DNA]</scope>
    <source>
        <strain evidence="14">J379</strain>
    </source>
</reference>
<comment type="subunit">
    <text evidence="4">Homodimer.</text>
</comment>
<dbReference type="Gene3D" id="3.40.50.970">
    <property type="match status" value="2"/>
</dbReference>
<dbReference type="InterPro" id="IPR055152">
    <property type="entry name" value="Transketolase-like_C_2"/>
</dbReference>
<dbReference type="SUPFAM" id="SSF52922">
    <property type="entry name" value="TK C-terminal domain-like"/>
    <property type="match status" value="1"/>
</dbReference>
<keyword evidence="6 13" id="KW-0808">Transferase</keyword>
<comment type="cofactor">
    <cofactor evidence="1">
        <name>Mg(2+)</name>
        <dbReference type="ChEBI" id="CHEBI:18420"/>
    </cofactor>
</comment>
<dbReference type="InterPro" id="IPR033247">
    <property type="entry name" value="Transketolase_fam"/>
</dbReference>
<evidence type="ECO:0000256" key="11">
    <source>
        <dbReference type="NCBIfam" id="TIGR00232"/>
    </source>
</evidence>
<evidence type="ECO:0000256" key="10">
    <source>
        <dbReference type="ARBA" id="ARBA00049473"/>
    </source>
</evidence>
<proteinExistence type="inferred from homology"/>
<evidence type="ECO:0000256" key="1">
    <source>
        <dbReference type="ARBA" id="ARBA00001946"/>
    </source>
</evidence>
<dbReference type="InterPro" id="IPR005478">
    <property type="entry name" value="Transketolase_bac-like"/>
</dbReference>